<evidence type="ECO:0000313" key="5">
    <source>
        <dbReference type="EMBL" id="EKN23879.1"/>
    </source>
</evidence>
<evidence type="ECO:0000256" key="1">
    <source>
        <dbReference type="ARBA" id="ARBA00023015"/>
    </source>
</evidence>
<dbReference type="InterPro" id="IPR018060">
    <property type="entry name" value="HTH_AraC"/>
</dbReference>
<dbReference type="RefSeq" id="WP_005866706.1">
    <property type="nucleotide sequence ID" value="NZ_JH976489.1"/>
</dbReference>
<keyword evidence="3" id="KW-0804">Transcription</keyword>
<keyword evidence="2" id="KW-0238">DNA-binding</keyword>
<organism evidence="5 6">
    <name type="scientific">Parabacteroides distasonis CL09T03C24</name>
    <dbReference type="NCBI Taxonomy" id="999417"/>
    <lineage>
        <taxon>Bacteria</taxon>
        <taxon>Pseudomonadati</taxon>
        <taxon>Bacteroidota</taxon>
        <taxon>Bacteroidia</taxon>
        <taxon>Bacteroidales</taxon>
        <taxon>Tannerellaceae</taxon>
        <taxon>Parabacteroides</taxon>
    </lineage>
</organism>
<dbReference type="PANTHER" id="PTHR43280">
    <property type="entry name" value="ARAC-FAMILY TRANSCRIPTIONAL REGULATOR"/>
    <property type="match status" value="1"/>
</dbReference>
<dbReference type="InterPro" id="IPR009057">
    <property type="entry name" value="Homeodomain-like_sf"/>
</dbReference>
<keyword evidence="1" id="KW-0805">Transcription regulation</keyword>
<dbReference type="PANTHER" id="PTHR43280:SF32">
    <property type="entry name" value="TRANSCRIPTIONAL REGULATORY PROTEIN"/>
    <property type="match status" value="1"/>
</dbReference>
<dbReference type="AlphaFoldDB" id="A0AAD2YHR8"/>
<dbReference type="GO" id="GO:0043565">
    <property type="term" value="F:sequence-specific DNA binding"/>
    <property type="evidence" value="ECO:0007669"/>
    <property type="project" value="InterPro"/>
</dbReference>
<dbReference type="SMART" id="SM00342">
    <property type="entry name" value="HTH_ARAC"/>
    <property type="match status" value="1"/>
</dbReference>
<dbReference type="Pfam" id="PF12833">
    <property type="entry name" value="HTH_18"/>
    <property type="match status" value="1"/>
</dbReference>
<dbReference type="PRINTS" id="PR00032">
    <property type="entry name" value="HTHARAC"/>
</dbReference>
<comment type="caution">
    <text evidence="5">The sequence shown here is derived from an EMBL/GenBank/DDBJ whole genome shotgun (WGS) entry which is preliminary data.</text>
</comment>
<evidence type="ECO:0000259" key="4">
    <source>
        <dbReference type="PROSITE" id="PS01124"/>
    </source>
</evidence>
<dbReference type="Proteomes" id="UP000006262">
    <property type="component" value="Unassembled WGS sequence"/>
</dbReference>
<gene>
    <name evidence="5" type="ORF">HMPREF1059_02786</name>
</gene>
<accession>A0AAD2YHR8</accession>
<dbReference type="Gene3D" id="1.10.10.60">
    <property type="entry name" value="Homeodomain-like"/>
    <property type="match status" value="1"/>
</dbReference>
<reference evidence="5 6" key="1">
    <citation type="submission" date="2012-02" db="EMBL/GenBank/DDBJ databases">
        <title>The Genome Sequence of Parabacteroides distasonis CL09T03C24.</title>
        <authorList>
            <consortium name="The Broad Institute Genome Sequencing Platform"/>
            <person name="Earl A."/>
            <person name="Ward D."/>
            <person name="Feldgarden M."/>
            <person name="Gevers D."/>
            <person name="Zitomersky N.L."/>
            <person name="Coyne M.J."/>
            <person name="Comstock L.E."/>
            <person name="Young S.K."/>
            <person name="Zeng Q."/>
            <person name="Gargeya S."/>
            <person name="Fitzgerald M."/>
            <person name="Haas B."/>
            <person name="Abouelleil A."/>
            <person name="Alvarado L."/>
            <person name="Arachchi H.M."/>
            <person name="Berlin A."/>
            <person name="Chapman S.B."/>
            <person name="Gearin G."/>
            <person name="Goldberg J."/>
            <person name="Griggs A."/>
            <person name="Gujja S."/>
            <person name="Hansen M."/>
            <person name="Heiman D."/>
            <person name="Howarth C."/>
            <person name="Larimer J."/>
            <person name="Lui A."/>
            <person name="MacDonald P.J.P."/>
            <person name="McCowen C."/>
            <person name="Montmayeur A."/>
            <person name="Murphy C."/>
            <person name="Neiman D."/>
            <person name="Pearson M."/>
            <person name="Priest M."/>
            <person name="Roberts A."/>
            <person name="Saif S."/>
            <person name="Shea T."/>
            <person name="Sisk P."/>
            <person name="Stolte C."/>
            <person name="Sykes S."/>
            <person name="Wortman J."/>
            <person name="Nusbaum C."/>
            <person name="Birren B."/>
        </authorList>
    </citation>
    <scope>NUCLEOTIDE SEQUENCE [LARGE SCALE GENOMIC DNA]</scope>
    <source>
        <strain evidence="5 6">CL09T03C24</strain>
    </source>
</reference>
<sequence>MKAEIYIKNISELPLVSGGKNDMRKKISCVTVNYEDAVTHFSTALYLDALITVLVLSGNATVYINYKAYSIRPDTLLVLSSSHLFHFQKCSPDFKCLCLFVSKDFIQDMDSTDMIYRRVKYGVRLYNMPLISLSHAHVMLLCERILTVNKRIDEVNHLYYKETILNSLFTFYLDLSDIIERSEVFVEEGNLTRYESIIKSFIELLASNYREEHKVEFYASRLNLSAHYLTLIVKRVTGQSVADFIFEMLYSEARTLLTHSKLSIQEIASSLNFSDQSSFGKFFKRKSGISPADYRNGRISD</sequence>
<feature type="domain" description="HTH araC/xylS-type" evidence="4">
    <location>
        <begin position="199"/>
        <end position="297"/>
    </location>
</feature>
<evidence type="ECO:0000313" key="6">
    <source>
        <dbReference type="Proteomes" id="UP000006262"/>
    </source>
</evidence>
<dbReference type="PROSITE" id="PS01124">
    <property type="entry name" value="HTH_ARAC_FAMILY_2"/>
    <property type="match status" value="1"/>
</dbReference>
<dbReference type="SUPFAM" id="SSF46689">
    <property type="entry name" value="Homeodomain-like"/>
    <property type="match status" value="1"/>
</dbReference>
<dbReference type="InterPro" id="IPR020449">
    <property type="entry name" value="Tscrpt_reg_AraC-type_HTH"/>
</dbReference>
<dbReference type="EMBL" id="AGZN01000030">
    <property type="protein sequence ID" value="EKN23879.1"/>
    <property type="molecule type" value="Genomic_DNA"/>
</dbReference>
<evidence type="ECO:0000256" key="2">
    <source>
        <dbReference type="ARBA" id="ARBA00023125"/>
    </source>
</evidence>
<name>A0AAD2YHR8_PARDI</name>
<evidence type="ECO:0000256" key="3">
    <source>
        <dbReference type="ARBA" id="ARBA00023163"/>
    </source>
</evidence>
<proteinExistence type="predicted"/>
<dbReference type="GO" id="GO:0003700">
    <property type="term" value="F:DNA-binding transcription factor activity"/>
    <property type="evidence" value="ECO:0007669"/>
    <property type="project" value="InterPro"/>
</dbReference>
<protein>
    <recommendedName>
        <fullName evidence="4">HTH araC/xylS-type domain-containing protein</fullName>
    </recommendedName>
</protein>